<name>A0A840ANR7_9HYPH</name>
<reference evidence="2 3" key="1">
    <citation type="submission" date="2020-08" db="EMBL/GenBank/DDBJ databases">
        <title>Genomic Encyclopedia of Type Strains, Phase IV (KMG-IV): sequencing the most valuable type-strain genomes for metagenomic binning, comparative biology and taxonomic classification.</title>
        <authorList>
            <person name="Goeker M."/>
        </authorList>
    </citation>
    <scope>NUCLEOTIDE SEQUENCE [LARGE SCALE GENOMIC DNA]</scope>
    <source>
        <strain evidence="2 3">DSM 25966</strain>
    </source>
</reference>
<dbReference type="GO" id="GO:0031419">
    <property type="term" value="F:cobalamin binding"/>
    <property type="evidence" value="ECO:0007669"/>
    <property type="project" value="InterPro"/>
</dbReference>
<evidence type="ECO:0000313" key="2">
    <source>
        <dbReference type="EMBL" id="MBB3930677.1"/>
    </source>
</evidence>
<keyword evidence="2" id="KW-0413">Isomerase</keyword>
<dbReference type="GO" id="GO:0005737">
    <property type="term" value="C:cytoplasm"/>
    <property type="evidence" value="ECO:0007669"/>
    <property type="project" value="TreeGrafter"/>
</dbReference>
<dbReference type="Pfam" id="PF01642">
    <property type="entry name" value="MM_CoA_mutase"/>
    <property type="match status" value="1"/>
</dbReference>
<dbReference type="InterPro" id="IPR006099">
    <property type="entry name" value="MeMalonylCoA_mutase_a/b_cat"/>
</dbReference>
<dbReference type="Proteomes" id="UP000553963">
    <property type="component" value="Unassembled WGS sequence"/>
</dbReference>
<keyword evidence="3" id="KW-1185">Reference proteome</keyword>
<evidence type="ECO:0000313" key="3">
    <source>
        <dbReference type="Proteomes" id="UP000553963"/>
    </source>
</evidence>
<dbReference type="EMBL" id="JACIDS010000002">
    <property type="protein sequence ID" value="MBB3930677.1"/>
    <property type="molecule type" value="Genomic_DNA"/>
</dbReference>
<protein>
    <submittedName>
        <fullName evidence="2">Methylmalonyl-CoA mutase</fullName>
        <ecNumber evidence="2">5.4.99.2</ecNumber>
    </submittedName>
</protein>
<dbReference type="RefSeq" id="WP_183398313.1">
    <property type="nucleotide sequence ID" value="NZ_JACIDS010000002.1"/>
</dbReference>
<organism evidence="2 3">
    <name type="scientific">Kaistia hirudinis</name>
    <dbReference type="NCBI Taxonomy" id="1293440"/>
    <lineage>
        <taxon>Bacteria</taxon>
        <taxon>Pseudomonadati</taxon>
        <taxon>Pseudomonadota</taxon>
        <taxon>Alphaproteobacteria</taxon>
        <taxon>Hyphomicrobiales</taxon>
        <taxon>Kaistiaceae</taxon>
        <taxon>Kaistia</taxon>
    </lineage>
</organism>
<dbReference type="PANTHER" id="PTHR48101:SF4">
    <property type="entry name" value="METHYLMALONYL-COA MUTASE, MITOCHONDRIAL"/>
    <property type="match status" value="1"/>
</dbReference>
<gene>
    <name evidence="2" type="ORF">GGR25_001716</name>
</gene>
<comment type="caution">
    <text evidence="2">The sequence shown here is derived from an EMBL/GenBank/DDBJ whole genome shotgun (WGS) entry which is preliminary data.</text>
</comment>
<accession>A0A840ANR7</accession>
<evidence type="ECO:0000259" key="1">
    <source>
        <dbReference type="Pfam" id="PF01642"/>
    </source>
</evidence>
<dbReference type="EC" id="5.4.99.2" evidence="2"/>
<dbReference type="SUPFAM" id="SSF51703">
    <property type="entry name" value="Cobalamin (vitamin B12)-dependent enzymes"/>
    <property type="match status" value="1"/>
</dbReference>
<dbReference type="AlphaFoldDB" id="A0A840ANR7"/>
<dbReference type="InterPro" id="IPR016176">
    <property type="entry name" value="Cbl-dep_enz_cat"/>
</dbReference>
<sequence>MTHAGHAAAAAEAEAGWRRLVEKGLRGRPFSDLVSNTAEGFAIDPLTPPAAPVSAFDRPATPWMRLQRIDHPDAGRSAALSLEALNGGADGLALVFSDAPGARGFGIAADDLSDLLRDVVIDACPIRLETGIDGADIAARFAAETEARRIDPALMQLSFGIDPLSAYAACGQDFDRWPQTRAAIGALVARLATKRFRGPFLAADGRRAHEAGADVASELAFVAAAYVAYLRLLAEAGLGDDVTGAAIEAVLAADSDQFMTIAKFRAARLMLRRIRSASGLTAGPIRIHGETSWRMTTRRDPYSNLIRAAIAAFAAGAGGADSLAVLPFTAPFGLAGAVPRRLALDTQSILLEEANLYRVVDPSAGSGSIEALTEDLAAEAWRRFQAIEAEGGLAASLRAGALQGRIATERAARLAAIADGVVAIVGTNIFPAPASLPPDIEAPFPASQAEEPAFALPSIRLSQAAESEAA</sequence>
<dbReference type="GO" id="GO:0019678">
    <property type="term" value="P:propionate metabolic process, methylmalonyl pathway"/>
    <property type="evidence" value="ECO:0007669"/>
    <property type="project" value="TreeGrafter"/>
</dbReference>
<dbReference type="Gene3D" id="3.20.20.240">
    <property type="entry name" value="Methylmalonyl-CoA mutase"/>
    <property type="match status" value="1"/>
</dbReference>
<dbReference type="GO" id="GO:0004494">
    <property type="term" value="F:methylmalonyl-CoA mutase activity"/>
    <property type="evidence" value="ECO:0007669"/>
    <property type="project" value="UniProtKB-EC"/>
</dbReference>
<feature type="domain" description="Methylmalonyl-CoA mutase alpha/beta chain catalytic" evidence="1">
    <location>
        <begin position="103"/>
        <end position="440"/>
    </location>
</feature>
<dbReference type="PANTHER" id="PTHR48101">
    <property type="entry name" value="METHYLMALONYL-COA MUTASE, MITOCHONDRIAL-RELATED"/>
    <property type="match status" value="1"/>
</dbReference>
<proteinExistence type="predicted"/>